<dbReference type="EMBL" id="LXQA010434760">
    <property type="protein sequence ID" value="MCI51624.1"/>
    <property type="molecule type" value="Genomic_DNA"/>
</dbReference>
<evidence type="ECO:0000256" key="4">
    <source>
        <dbReference type="ARBA" id="ARBA00023187"/>
    </source>
</evidence>
<evidence type="ECO:0000313" key="7">
    <source>
        <dbReference type="Proteomes" id="UP000265520"/>
    </source>
</evidence>
<sequence>PRYTDWPGCEPLPVDADMLPPTVPGYQPPFRVLPFGVRPTLGFKEATALRRIARGLPPHFAL</sequence>
<proteinExistence type="predicted"/>
<feature type="non-terminal residue" evidence="6">
    <location>
        <position position="1"/>
    </location>
</feature>
<dbReference type="PANTHER" id="PTHR31846:SF19">
    <property type="entry name" value="CRM-DOMAIN CONTAINING FACTOR CFM3A, CHLOROPLASTIC_MITOCHONDRIAL"/>
    <property type="match status" value="1"/>
</dbReference>
<keyword evidence="5" id="KW-0687">Ribonucleoprotein</keyword>
<comment type="caution">
    <text evidence="6">The sequence shown here is derived from an EMBL/GenBank/DDBJ whole genome shotgun (WGS) entry which is preliminary data.</text>
</comment>
<reference evidence="6 7" key="1">
    <citation type="journal article" date="2018" name="Front. Plant Sci.">
        <title>Red Clover (Trifolium pratense) and Zigzag Clover (T. medium) - A Picture of Genomic Similarities and Differences.</title>
        <authorList>
            <person name="Dluhosova J."/>
            <person name="Istvanek J."/>
            <person name="Nedelnik J."/>
            <person name="Repkova J."/>
        </authorList>
    </citation>
    <scope>NUCLEOTIDE SEQUENCE [LARGE SCALE GENOMIC DNA]</scope>
    <source>
        <strain evidence="7">cv. 10/8</strain>
        <tissue evidence="6">Leaf</tissue>
    </source>
</reference>
<dbReference type="GO" id="GO:0003729">
    <property type="term" value="F:mRNA binding"/>
    <property type="evidence" value="ECO:0007669"/>
    <property type="project" value="InterPro"/>
</dbReference>
<evidence type="ECO:0000256" key="5">
    <source>
        <dbReference type="ARBA" id="ARBA00023274"/>
    </source>
</evidence>
<protein>
    <submittedName>
        <fullName evidence="6">Chloroplastic group IIA intron splicing facilitator CRS1 chloroplastic-like</fullName>
    </submittedName>
</protein>
<evidence type="ECO:0000256" key="3">
    <source>
        <dbReference type="ARBA" id="ARBA00022946"/>
    </source>
</evidence>
<dbReference type="AlphaFoldDB" id="A0A392STT1"/>
<name>A0A392STT1_9FABA</name>
<dbReference type="PANTHER" id="PTHR31846">
    <property type="entry name" value="CRS1 / YHBY (CRM) DOMAIN-CONTAINING PROTEIN"/>
    <property type="match status" value="1"/>
</dbReference>
<dbReference type="GO" id="GO:0006397">
    <property type="term" value="P:mRNA processing"/>
    <property type="evidence" value="ECO:0007669"/>
    <property type="project" value="UniProtKB-KW"/>
</dbReference>
<dbReference type="GO" id="GO:1990904">
    <property type="term" value="C:ribonucleoprotein complex"/>
    <property type="evidence" value="ECO:0007669"/>
    <property type="project" value="UniProtKB-KW"/>
</dbReference>
<keyword evidence="3" id="KW-0809">Transit peptide</keyword>
<dbReference type="Proteomes" id="UP000265520">
    <property type="component" value="Unassembled WGS sequence"/>
</dbReference>
<dbReference type="GO" id="GO:0000375">
    <property type="term" value="P:RNA splicing, via transesterification reactions"/>
    <property type="evidence" value="ECO:0007669"/>
    <property type="project" value="InterPro"/>
</dbReference>
<organism evidence="6 7">
    <name type="scientific">Trifolium medium</name>
    <dbReference type="NCBI Taxonomy" id="97028"/>
    <lineage>
        <taxon>Eukaryota</taxon>
        <taxon>Viridiplantae</taxon>
        <taxon>Streptophyta</taxon>
        <taxon>Embryophyta</taxon>
        <taxon>Tracheophyta</taxon>
        <taxon>Spermatophyta</taxon>
        <taxon>Magnoliopsida</taxon>
        <taxon>eudicotyledons</taxon>
        <taxon>Gunneridae</taxon>
        <taxon>Pentapetalae</taxon>
        <taxon>rosids</taxon>
        <taxon>fabids</taxon>
        <taxon>Fabales</taxon>
        <taxon>Fabaceae</taxon>
        <taxon>Papilionoideae</taxon>
        <taxon>50 kb inversion clade</taxon>
        <taxon>NPAAA clade</taxon>
        <taxon>Hologalegina</taxon>
        <taxon>IRL clade</taxon>
        <taxon>Trifolieae</taxon>
        <taxon>Trifolium</taxon>
    </lineage>
</organism>
<keyword evidence="1" id="KW-0507">mRNA processing</keyword>
<dbReference type="InterPro" id="IPR045278">
    <property type="entry name" value="CRS1/CFM2/CFM3"/>
</dbReference>
<keyword evidence="7" id="KW-1185">Reference proteome</keyword>
<evidence type="ECO:0000256" key="2">
    <source>
        <dbReference type="ARBA" id="ARBA00022737"/>
    </source>
</evidence>
<feature type="non-terminal residue" evidence="6">
    <location>
        <position position="62"/>
    </location>
</feature>
<keyword evidence="4" id="KW-0508">mRNA splicing</keyword>
<keyword evidence="2" id="KW-0677">Repeat</keyword>
<evidence type="ECO:0000256" key="1">
    <source>
        <dbReference type="ARBA" id="ARBA00022664"/>
    </source>
</evidence>
<evidence type="ECO:0000313" key="6">
    <source>
        <dbReference type="EMBL" id="MCI51624.1"/>
    </source>
</evidence>
<accession>A0A392STT1</accession>